<evidence type="ECO:0000256" key="1">
    <source>
        <dbReference type="SAM" id="MobiDB-lite"/>
    </source>
</evidence>
<evidence type="ECO:0000313" key="4">
    <source>
        <dbReference type="Proteomes" id="UP001235064"/>
    </source>
</evidence>
<keyword evidence="4" id="KW-1185">Reference proteome</keyword>
<protein>
    <submittedName>
        <fullName evidence="3">Alpha/beta fold hydrolase</fullName>
    </submittedName>
</protein>
<dbReference type="RefSeq" id="WP_286288104.1">
    <property type="nucleotide sequence ID" value="NZ_JASXSZ010000002.1"/>
</dbReference>
<keyword evidence="3" id="KW-0378">Hydrolase</keyword>
<reference evidence="3 4" key="1">
    <citation type="submission" date="2023-06" db="EMBL/GenBank/DDBJ databases">
        <title>Microbacterium sp. nov., isolated from a waste landfill.</title>
        <authorList>
            <person name="Wen W."/>
        </authorList>
    </citation>
    <scope>NUCLEOTIDE SEQUENCE [LARGE SCALE GENOMIC DNA]</scope>
    <source>
        <strain evidence="3 4">ASV49</strain>
    </source>
</reference>
<dbReference type="Proteomes" id="UP001235064">
    <property type="component" value="Unassembled WGS sequence"/>
</dbReference>
<dbReference type="GO" id="GO:0016787">
    <property type="term" value="F:hydrolase activity"/>
    <property type="evidence" value="ECO:0007669"/>
    <property type="project" value="UniProtKB-KW"/>
</dbReference>
<accession>A0ABT7MXQ3</accession>
<comment type="caution">
    <text evidence="3">The sequence shown here is derived from an EMBL/GenBank/DDBJ whole genome shotgun (WGS) entry which is preliminary data.</text>
</comment>
<organism evidence="3 4">
    <name type="scientific">Microbacterium candidum</name>
    <dbReference type="NCBI Taxonomy" id="3041922"/>
    <lineage>
        <taxon>Bacteria</taxon>
        <taxon>Bacillati</taxon>
        <taxon>Actinomycetota</taxon>
        <taxon>Actinomycetes</taxon>
        <taxon>Micrococcales</taxon>
        <taxon>Microbacteriaceae</taxon>
        <taxon>Microbacterium</taxon>
    </lineage>
</organism>
<dbReference type="SUPFAM" id="SSF53474">
    <property type="entry name" value="alpha/beta-Hydrolases"/>
    <property type="match status" value="1"/>
</dbReference>
<dbReference type="InterPro" id="IPR051044">
    <property type="entry name" value="MAG_DAG_Lipase"/>
</dbReference>
<evidence type="ECO:0000313" key="3">
    <source>
        <dbReference type="EMBL" id="MDL9979242.1"/>
    </source>
</evidence>
<evidence type="ECO:0000259" key="2">
    <source>
        <dbReference type="Pfam" id="PF12146"/>
    </source>
</evidence>
<dbReference type="InterPro" id="IPR029058">
    <property type="entry name" value="AB_hydrolase_fold"/>
</dbReference>
<dbReference type="Gene3D" id="3.40.50.1820">
    <property type="entry name" value="alpha/beta hydrolase"/>
    <property type="match status" value="1"/>
</dbReference>
<dbReference type="PANTHER" id="PTHR11614">
    <property type="entry name" value="PHOSPHOLIPASE-RELATED"/>
    <property type="match status" value="1"/>
</dbReference>
<gene>
    <name evidence="3" type="ORF">QSV35_07840</name>
</gene>
<dbReference type="InterPro" id="IPR022742">
    <property type="entry name" value="Hydrolase_4"/>
</dbReference>
<feature type="region of interest" description="Disordered" evidence="1">
    <location>
        <begin position="1"/>
        <end position="27"/>
    </location>
</feature>
<proteinExistence type="predicted"/>
<feature type="compositionally biased region" description="Low complexity" evidence="1">
    <location>
        <begin position="9"/>
        <end position="23"/>
    </location>
</feature>
<sequence>MAPLEEDGPAAPDGTPAPLATPATEERSFTDARGIRIVYDVHPAQTTTRAIVQLLHGVGEHAGRYPALVAALTAAGYTVYADDHRGHGRTGMGQYGDAAKLGRLGPGGHPAAVEAIWLHTQMIRAENPDLPLVMLGHSWGSFLAQKLVNQHPDAYDGLILSGSALLWPGALNGGDLNKPWRAKDATGLEWLSSDPAVWADFAADPLTNDTPMLKLFGLLDSARQFGKPRKNLGRDIPSLLMVGGEDTVGGPRSVHMLADAYRTRSGFTDVTTLVYPRDRHEIFNEKDQVEVRADLLAWLDTRFPARD</sequence>
<dbReference type="EMBL" id="JASXSZ010000002">
    <property type="protein sequence ID" value="MDL9979242.1"/>
    <property type="molecule type" value="Genomic_DNA"/>
</dbReference>
<dbReference type="Pfam" id="PF12146">
    <property type="entry name" value="Hydrolase_4"/>
    <property type="match status" value="1"/>
</dbReference>
<name>A0ABT7MXQ3_9MICO</name>
<feature type="domain" description="Serine aminopeptidase S33" evidence="2">
    <location>
        <begin position="48"/>
        <end position="287"/>
    </location>
</feature>